<evidence type="ECO:0000313" key="2">
    <source>
        <dbReference type="EMBL" id="KAA6313733.1"/>
    </source>
</evidence>
<gene>
    <name evidence="2" type="ORF">EZS28_055704</name>
</gene>
<feature type="compositionally biased region" description="Basic and acidic residues" evidence="1">
    <location>
        <begin position="63"/>
        <end position="76"/>
    </location>
</feature>
<feature type="compositionally biased region" description="Basic residues" evidence="1">
    <location>
        <begin position="36"/>
        <end position="49"/>
    </location>
</feature>
<sequence length="117" mass="13751">QIAQEPQTLLKLLSETEKLNDSEYKDKKSIKDSKKINRRSLNRSLHRSRSQSSLSNKKRSVGRSRERSFDREREYNEYNSSGYANRSGGIRSDWKKKQGKQEKGNQSDVRKHDGEYN</sequence>
<accession>A0A5J4PZJ1</accession>
<feature type="compositionally biased region" description="Basic and acidic residues" evidence="1">
    <location>
        <begin position="92"/>
        <end position="117"/>
    </location>
</feature>
<dbReference type="AlphaFoldDB" id="A0A5J4PZJ1"/>
<evidence type="ECO:0000313" key="3">
    <source>
        <dbReference type="Proteomes" id="UP000324800"/>
    </source>
</evidence>
<protein>
    <submittedName>
        <fullName evidence="2">Uncharacterized protein</fullName>
    </submittedName>
</protein>
<reference evidence="2 3" key="1">
    <citation type="submission" date="2019-03" db="EMBL/GenBank/DDBJ databases">
        <title>Single cell metagenomics reveals metabolic interactions within the superorganism composed of flagellate Streblomastix strix and complex community of Bacteroidetes bacteria on its surface.</title>
        <authorList>
            <person name="Treitli S.C."/>
            <person name="Kolisko M."/>
            <person name="Husnik F."/>
            <person name="Keeling P."/>
            <person name="Hampl V."/>
        </authorList>
    </citation>
    <scope>NUCLEOTIDE SEQUENCE [LARGE SCALE GENOMIC DNA]</scope>
    <source>
        <strain evidence="2">ST1C</strain>
    </source>
</reference>
<evidence type="ECO:0000256" key="1">
    <source>
        <dbReference type="SAM" id="MobiDB-lite"/>
    </source>
</evidence>
<comment type="caution">
    <text evidence="2">The sequence shown here is derived from an EMBL/GenBank/DDBJ whole genome shotgun (WGS) entry which is preliminary data.</text>
</comment>
<name>A0A5J4PZJ1_9EUKA</name>
<feature type="compositionally biased region" description="Basic and acidic residues" evidence="1">
    <location>
        <begin position="15"/>
        <end position="35"/>
    </location>
</feature>
<dbReference type="Proteomes" id="UP000324800">
    <property type="component" value="Unassembled WGS sequence"/>
</dbReference>
<dbReference type="EMBL" id="SNRW01048178">
    <property type="protein sequence ID" value="KAA6313733.1"/>
    <property type="molecule type" value="Genomic_DNA"/>
</dbReference>
<proteinExistence type="predicted"/>
<feature type="non-terminal residue" evidence="2">
    <location>
        <position position="1"/>
    </location>
</feature>
<feature type="region of interest" description="Disordered" evidence="1">
    <location>
        <begin position="15"/>
        <end position="117"/>
    </location>
</feature>
<organism evidence="2 3">
    <name type="scientific">Streblomastix strix</name>
    <dbReference type="NCBI Taxonomy" id="222440"/>
    <lineage>
        <taxon>Eukaryota</taxon>
        <taxon>Metamonada</taxon>
        <taxon>Preaxostyla</taxon>
        <taxon>Oxymonadida</taxon>
        <taxon>Streblomastigidae</taxon>
        <taxon>Streblomastix</taxon>
    </lineage>
</organism>